<dbReference type="InterPro" id="IPR017853">
    <property type="entry name" value="GH"/>
</dbReference>
<sequence length="637" mass="72053">MILVPMPREMKCVEGVLKVGGKLAVTYEGLSPAFAERAKAVAFDAVAAACDKDVQDEVKVALKVDAAKIENNQGYELVISKDGIKVVGGGDAGVFYGLMTVKQIARQSKGGLDYVSIQDWPDFEHRGVMMDISRDKVPTMETLRMLVEMFAELKINEVQLYMEHTYAYEGYEVVWEEASPMTPEECKELDGWCQDYFIDLVPNQNTFGHMERWCKHEPYRQYAEAPDGFWRDELKEPWWVANPVSLCPTDDRAISLLDDMFGKLLPSFTSGTFNIGMDETFDLGKVRTKEICAEKGKGRVYLDYLLKVYDLAANKYGKKVQFWADILLHYPELVNDLPKDIVAMNWGYEDDHPFEKECKILGESGRPFYVCPSTCTFLCVTGRTENTMANQRNAAYYGKLNGAIGYLNTDWGDNGHWQPLTVSLPGYMYGAAVSWSLDTNRELDIAKAMDEHVFMDSAGVMGKTVMKAGSMPVQVAKVSKNCLGWLMQRLENKYLGDQMFKMPWFNIGPINEENLSEAETIMDEVIAELDQVKMDRADADQVVREMKLGCELIKISVHLNKARVAEDVASYDLLSEAKRKELAAELKAYIGPYRESWLKRNREGGLKDSAGRFETILKMLENAEPYVLPKPAFEIAK</sequence>
<evidence type="ECO:0000256" key="4">
    <source>
        <dbReference type="ARBA" id="ARBA00023295"/>
    </source>
</evidence>
<evidence type="ECO:0000256" key="3">
    <source>
        <dbReference type="ARBA" id="ARBA00022801"/>
    </source>
</evidence>
<dbReference type="CDD" id="cd06565">
    <property type="entry name" value="GH20_GcnA-like"/>
    <property type="match status" value="1"/>
</dbReference>
<dbReference type="PRINTS" id="PR00738">
    <property type="entry name" value="GLHYDRLASE20"/>
</dbReference>
<dbReference type="Pfam" id="PF02838">
    <property type="entry name" value="Glyco_hydro_20b"/>
    <property type="match status" value="1"/>
</dbReference>
<dbReference type="Proteomes" id="UP000317369">
    <property type="component" value="Chromosome"/>
</dbReference>
<dbReference type="EMBL" id="CP036425">
    <property type="protein sequence ID" value="QDU35258.1"/>
    <property type="molecule type" value="Genomic_DNA"/>
</dbReference>
<dbReference type="InterPro" id="IPR025705">
    <property type="entry name" value="Beta_hexosaminidase_sua/sub"/>
</dbReference>
<dbReference type="GO" id="GO:0030203">
    <property type="term" value="P:glycosaminoglycan metabolic process"/>
    <property type="evidence" value="ECO:0007669"/>
    <property type="project" value="TreeGrafter"/>
</dbReference>
<keyword evidence="2" id="KW-0732">Signal</keyword>
<evidence type="ECO:0000259" key="6">
    <source>
        <dbReference type="Pfam" id="PF00728"/>
    </source>
</evidence>
<feature type="active site" description="Proton donor" evidence="5">
    <location>
        <position position="279"/>
    </location>
</feature>
<dbReference type="InterPro" id="IPR015882">
    <property type="entry name" value="HEX_bac_N"/>
</dbReference>
<evidence type="ECO:0000313" key="9">
    <source>
        <dbReference type="Proteomes" id="UP000317369"/>
    </source>
</evidence>
<evidence type="ECO:0000256" key="5">
    <source>
        <dbReference type="PIRSR" id="PIRSR625705-1"/>
    </source>
</evidence>
<gene>
    <name evidence="8" type="primary">chb</name>
    <name evidence="8" type="ORF">KS4_33390</name>
</gene>
<proteinExistence type="inferred from homology"/>
<organism evidence="8 9">
    <name type="scientific">Poriferisphaera corsica</name>
    <dbReference type="NCBI Taxonomy" id="2528020"/>
    <lineage>
        <taxon>Bacteria</taxon>
        <taxon>Pseudomonadati</taxon>
        <taxon>Planctomycetota</taxon>
        <taxon>Phycisphaerae</taxon>
        <taxon>Phycisphaerales</taxon>
        <taxon>Phycisphaeraceae</taxon>
        <taxon>Poriferisphaera</taxon>
    </lineage>
</organism>
<dbReference type="PANTHER" id="PTHR22600">
    <property type="entry name" value="BETA-HEXOSAMINIDASE"/>
    <property type="match status" value="1"/>
</dbReference>
<dbReference type="InterPro" id="IPR029018">
    <property type="entry name" value="Hex-like_dom2"/>
</dbReference>
<dbReference type="KEGG" id="pcor:KS4_33390"/>
<dbReference type="GO" id="GO:0016020">
    <property type="term" value="C:membrane"/>
    <property type="evidence" value="ECO:0007669"/>
    <property type="project" value="TreeGrafter"/>
</dbReference>
<dbReference type="GO" id="GO:0004563">
    <property type="term" value="F:beta-N-acetylhexosaminidase activity"/>
    <property type="evidence" value="ECO:0007669"/>
    <property type="project" value="UniProtKB-EC"/>
</dbReference>
<keyword evidence="3 8" id="KW-0378">Hydrolase</keyword>
<dbReference type="Gene3D" id="3.30.379.10">
    <property type="entry name" value="Chitobiase/beta-hexosaminidase domain 2-like"/>
    <property type="match status" value="1"/>
</dbReference>
<dbReference type="RefSeq" id="WP_200761351.1">
    <property type="nucleotide sequence ID" value="NZ_CP036425.1"/>
</dbReference>
<dbReference type="EC" id="3.2.1.52" evidence="8"/>
<evidence type="ECO:0000259" key="7">
    <source>
        <dbReference type="Pfam" id="PF02838"/>
    </source>
</evidence>
<feature type="domain" description="Glycoside hydrolase family 20 catalytic" evidence="6">
    <location>
        <begin position="123"/>
        <end position="389"/>
    </location>
</feature>
<protein>
    <submittedName>
        <fullName evidence="8">N,N'-diacetylchitobiase</fullName>
        <ecNumber evidence="8">3.2.1.52</ecNumber>
    </submittedName>
</protein>
<evidence type="ECO:0000313" key="8">
    <source>
        <dbReference type="EMBL" id="QDU35258.1"/>
    </source>
</evidence>
<dbReference type="Gene3D" id="3.20.20.80">
    <property type="entry name" value="Glycosidases"/>
    <property type="match status" value="1"/>
</dbReference>
<keyword evidence="9" id="KW-1185">Reference proteome</keyword>
<accession>A0A517YYG6</accession>
<feature type="domain" description="Beta-hexosaminidase bacterial type N-terminal" evidence="7">
    <location>
        <begin position="3"/>
        <end position="120"/>
    </location>
</feature>
<reference evidence="8 9" key="1">
    <citation type="submission" date="2019-02" db="EMBL/GenBank/DDBJ databases">
        <title>Deep-cultivation of Planctomycetes and their phenomic and genomic characterization uncovers novel biology.</title>
        <authorList>
            <person name="Wiegand S."/>
            <person name="Jogler M."/>
            <person name="Boedeker C."/>
            <person name="Pinto D."/>
            <person name="Vollmers J."/>
            <person name="Rivas-Marin E."/>
            <person name="Kohn T."/>
            <person name="Peeters S.H."/>
            <person name="Heuer A."/>
            <person name="Rast P."/>
            <person name="Oberbeckmann S."/>
            <person name="Bunk B."/>
            <person name="Jeske O."/>
            <person name="Meyerdierks A."/>
            <person name="Storesund J.E."/>
            <person name="Kallscheuer N."/>
            <person name="Luecker S."/>
            <person name="Lage O.M."/>
            <person name="Pohl T."/>
            <person name="Merkel B.J."/>
            <person name="Hornburger P."/>
            <person name="Mueller R.-W."/>
            <person name="Bruemmer F."/>
            <person name="Labrenz M."/>
            <person name="Spormann A.M."/>
            <person name="Op den Camp H."/>
            <person name="Overmann J."/>
            <person name="Amann R."/>
            <person name="Jetten M.S.M."/>
            <person name="Mascher T."/>
            <person name="Medema M.H."/>
            <person name="Devos D.P."/>
            <person name="Kaster A.-K."/>
            <person name="Ovreas L."/>
            <person name="Rohde M."/>
            <person name="Galperin M.Y."/>
            <person name="Jogler C."/>
        </authorList>
    </citation>
    <scope>NUCLEOTIDE SEQUENCE [LARGE SCALE GENOMIC DNA]</scope>
    <source>
        <strain evidence="8 9">KS4</strain>
    </source>
</reference>
<dbReference type="SUPFAM" id="SSF51445">
    <property type="entry name" value="(Trans)glycosidases"/>
    <property type="match status" value="1"/>
</dbReference>
<dbReference type="AlphaFoldDB" id="A0A517YYG6"/>
<evidence type="ECO:0000256" key="2">
    <source>
        <dbReference type="ARBA" id="ARBA00022729"/>
    </source>
</evidence>
<dbReference type="Pfam" id="PF00728">
    <property type="entry name" value="Glyco_hydro_20"/>
    <property type="match status" value="1"/>
</dbReference>
<dbReference type="PANTHER" id="PTHR22600:SF26">
    <property type="entry name" value="BETA-N-ACETYLHEXOSAMINIDASE"/>
    <property type="match status" value="1"/>
</dbReference>
<comment type="similarity">
    <text evidence="1">Belongs to the glycosyl hydrolase 20 family.</text>
</comment>
<dbReference type="SUPFAM" id="SSF55545">
    <property type="entry name" value="beta-N-acetylhexosaminidase-like domain"/>
    <property type="match status" value="1"/>
</dbReference>
<dbReference type="InterPro" id="IPR015883">
    <property type="entry name" value="Glyco_hydro_20_cat"/>
</dbReference>
<dbReference type="GO" id="GO:0005975">
    <property type="term" value="P:carbohydrate metabolic process"/>
    <property type="evidence" value="ECO:0007669"/>
    <property type="project" value="InterPro"/>
</dbReference>
<name>A0A517YYG6_9BACT</name>
<keyword evidence="4 8" id="KW-0326">Glycosidase</keyword>
<evidence type="ECO:0000256" key="1">
    <source>
        <dbReference type="ARBA" id="ARBA00006285"/>
    </source>
</evidence>